<organism evidence="1 2">
    <name type="scientific">Onchocerca volvulus</name>
    <dbReference type="NCBI Taxonomy" id="6282"/>
    <lineage>
        <taxon>Eukaryota</taxon>
        <taxon>Metazoa</taxon>
        <taxon>Ecdysozoa</taxon>
        <taxon>Nematoda</taxon>
        <taxon>Chromadorea</taxon>
        <taxon>Rhabditida</taxon>
        <taxon>Spirurina</taxon>
        <taxon>Spiruromorpha</taxon>
        <taxon>Filarioidea</taxon>
        <taxon>Onchocercidae</taxon>
        <taxon>Onchocerca</taxon>
    </lineage>
</organism>
<reference evidence="1" key="2">
    <citation type="submission" date="2022-06" db="UniProtKB">
        <authorList>
            <consortium name="EnsemblMetazoa"/>
        </authorList>
    </citation>
    <scope>IDENTIFICATION</scope>
</reference>
<proteinExistence type="predicted"/>
<name>A0A8R1Y4Z8_ONCVO</name>
<reference evidence="2" key="1">
    <citation type="submission" date="2013-10" db="EMBL/GenBank/DDBJ databases">
        <title>Genome sequencing of Onchocerca volvulus.</title>
        <authorList>
            <person name="Cotton J."/>
            <person name="Tsai J."/>
            <person name="Stanley E."/>
            <person name="Tracey A."/>
            <person name="Holroyd N."/>
            <person name="Lustigman S."/>
            <person name="Berriman M."/>
        </authorList>
    </citation>
    <scope>NUCLEOTIDE SEQUENCE</scope>
</reference>
<protein>
    <submittedName>
        <fullName evidence="1">Uncharacterized protein</fullName>
    </submittedName>
</protein>
<sequence length="139" mass="14427">MNRPAAPPYWLKGLSFDIESLIGTGSENDGFSGISGKTSGMETAKEAVATKAIAIKGFPAVANTTKVSTSANPNCDRNLIKSEFLCDSMQSQSGASTIFATRTVNPESKCSSTAFHSYSCMSGRKSQCAIPASSPSVSG</sequence>
<evidence type="ECO:0000313" key="1">
    <source>
        <dbReference type="EnsemblMetazoa" id="OVOC8800.1"/>
    </source>
</evidence>
<evidence type="ECO:0000313" key="2">
    <source>
        <dbReference type="Proteomes" id="UP000024404"/>
    </source>
</evidence>
<keyword evidence="2" id="KW-1185">Reference proteome</keyword>
<accession>A0A8R1Y4Z8</accession>
<dbReference type="Proteomes" id="UP000024404">
    <property type="component" value="Unassembled WGS sequence"/>
</dbReference>
<dbReference type="AlphaFoldDB" id="A0A8R1Y4Z8"/>
<dbReference type="EMBL" id="CMVM020000250">
    <property type="status" value="NOT_ANNOTATED_CDS"/>
    <property type="molecule type" value="Genomic_DNA"/>
</dbReference>
<dbReference type="OMA" id="AFHAYPC"/>
<dbReference type="EnsemblMetazoa" id="OVOC8800.1">
    <property type="protein sequence ID" value="OVOC8800.1"/>
    <property type="gene ID" value="WBGene00245609"/>
</dbReference>